<keyword evidence="1" id="KW-1133">Transmembrane helix</keyword>
<organism evidence="2 3">
    <name type="scientific">Microlunatus flavus</name>
    <dbReference type="NCBI Taxonomy" id="1036181"/>
    <lineage>
        <taxon>Bacteria</taxon>
        <taxon>Bacillati</taxon>
        <taxon>Actinomycetota</taxon>
        <taxon>Actinomycetes</taxon>
        <taxon>Propionibacteriales</taxon>
        <taxon>Propionibacteriaceae</taxon>
        <taxon>Microlunatus</taxon>
    </lineage>
</organism>
<evidence type="ECO:0000313" key="2">
    <source>
        <dbReference type="EMBL" id="SEQ31829.1"/>
    </source>
</evidence>
<dbReference type="RefSeq" id="WP_091178769.1">
    <property type="nucleotide sequence ID" value="NZ_FOFA01000003.1"/>
</dbReference>
<dbReference type="AlphaFoldDB" id="A0A1H9F1V3"/>
<proteinExistence type="predicted"/>
<sequence length="205" mass="21279">MRHHAGGLNRTWLAVVGLVLLLVGAAGIVVGAGLLTPLGRAVGLQLTRPAPDDKVAGRATASAFASTGVVTLVVVVGVVLALLGLAWLVAQVPRTGSARPLRLEDDPARGLTRLEAGALTDAVEAQIQALDGVQSASAVLRGDARGPDLTVKVTAGDRTDVRRLLQAIEAGPVRDLGEALDTQVRRLGVQVEVDTGRRRTHRITL</sequence>
<reference evidence="3" key="1">
    <citation type="submission" date="2016-10" db="EMBL/GenBank/DDBJ databases">
        <authorList>
            <person name="Varghese N."/>
            <person name="Submissions S."/>
        </authorList>
    </citation>
    <scope>NUCLEOTIDE SEQUENCE [LARGE SCALE GENOMIC DNA]</scope>
    <source>
        <strain evidence="3">CGMCC 4.6856</strain>
    </source>
</reference>
<name>A0A1H9F1V3_9ACTN</name>
<feature type="transmembrane region" description="Helical" evidence="1">
    <location>
        <begin position="12"/>
        <end position="35"/>
    </location>
</feature>
<evidence type="ECO:0008006" key="4">
    <source>
        <dbReference type="Google" id="ProtNLM"/>
    </source>
</evidence>
<keyword evidence="1" id="KW-0812">Transmembrane</keyword>
<keyword evidence="3" id="KW-1185">Reference proteome</keyword>
<keyword evidence="1" id="KW-0472">Membrane</keyword>
<feature type="transmembrane region" description="Helical" evidence="1">
    <location>
        <begin position="63"/>
        <end position="90"/>
    </location>
</feature>
<dbReference type="OrthoDB" id="4878398at2"/>
<evidence type="ECO:0000256" key="1">
    <source>
        <dbReference type="SAM" id="Phobius"/>
    </source>
</evidence>
<dbReference type="Proteomes" id="UP000198504">
    <property type="component" value="Unassembled WGS sequence"/>
</dbReference>
<dbReference type="EMBL" id="FOFA01000003">
    <property type="protein sequence ID" value="SEQ31829.1"/>
    <property type="molecule type" value="Genomic_DNA"/>
</dbReference>
<gene>
    <name evidence="2" type="ORF">SAMN05421756_103120</name>
</gene>
<dbReference type="STRING" id="1036181.SAMN05421756_103120"/>
<protein>
    <recommendedName>
        <fullName evidence="4">Alkaline shock response membrane anchor protein AmaP</fullName>
    </recommendedName>
</protein>
<accession>A0A1H9F1V3</accession>
<evidence type="ECO:0000313" key="3">
    <source>
        <dbReference type="Proteomes" id="UP000198504"/>
    </source>
</evidence>